<proteinExistence type="predicted"/>
<dbReference type="Proteomes" id="UP000298663">
    <property type="component" value="Unassembled WGS sequence"/>
</dbReference>
<organism evidence="4 5">
    <name type="scientific">Steinernema carpocapsae</name>
    <name type="common">Entomopathogenic nematode</name>
    <dbReference type="NCBI Taxonomy" id="34508"/>
    <lineage>
        <taxon>Eukaryota</taxon>
        <taxon>Metazoa</taxon>
        <taxon>Ecdysozoa</taxon>
        <taxon>Nematoda</taxon>
        <taxon>Chromadorea</taxon>
        <taxon>Rhabditida</taxon>
        <taxon>Tylenchina</taxon>
        <taxon>Panagrolaimomorpha</taxon>
        <taxon>Strongyloidoidea</taxon>
        <taxon>Steinernematidae</taxon>
        <taxon>Steinernema</taxon>
    </lineage>
</organism>
<gene>
    <name evidence="4" type="ORF">L596_012116</name>
</gene>
<dbReference type="STRING" id="34508.A0A4U5NWB5"/>
<keyword evidence="3" id="KW-0732">Signal</keyword>
<evidence type="ECO:0000313" key="4">
    <source>
        <dbReference type="EMBL" id="TKR87766.1"/>
    </source>
</evidence>
<comment type="caution">
    <text evidence="4">The sequence shown here is derived from an EMBL/GenBank/DDBJ whole genome shotgun (WGS) entry which is preliminary data.</text>
</comment>
<evidence type="ECO:0000256" key="1">
    <source>
        <dbReference type="ARBA" id="ARBA00022737"/>
    </source>
</evidence>
<evidence type="ECO:0000256" key="2">
    <source>
        <dbReference type="SAM" id="MobiDB-lite"/>
    </source>
</evidence>
<evidence type="ECO:0008006" key="6">
    <source>
        <dbReference type="Google" id="ProtNLM"/>
    </source>
</evidence>
<name>A0A4U5NWB5_STECR</name>
<dbReference type="AlphaFoldDB" id="A0A4U5NWB5"/>
<dbReference type="InterPro" id="IPR008160">
    <property type="entry name" value="Collagen"/>
</dbReference>
<feature type="signal peptide" evidence="3">
    <location>
        <begin position="1"/>
        <end position="20"/>
    </location>
</feature>
<feature type="chain" id="PRO_5020467818" description="Nematode cuticle collagen N-terminal domain-containing protein" evidence="3">
    <location>
        <begin position="21"/>
        <end position="356"/>
    </location>
</feature>
<feature type="region of interest" description="Disordered" evidence="2">
    <location>
        <begin position="189"/>
        <end position="311"/>
    </location>
</feature>
<sequence>MVLLACCAAFIVSLVTVVEISREVAEMWRRVDEDILRIKNESDEIWTEIVSLSSKTSKVDRLRRQIYEYKGVNYEERKPPGIEPTEEQQNRAQALEIEVLEGAAKFGGGAPICRMLSLFFLFLRSLSECNTNPAANQCPPGPRGASGLKGYDGIPGLDGKPGLSGEDAPDVIQRFVKICYLCPTGQQGKMGLQGKPGARGMRGVKGSPGKPGRDGFPGMPGEMGADGEPGVTGRPGGPGFKGMDGEKLILRKGLKGPAGEPGPQGPIGDKGKPGPPGPSGMKGKPGMEGLQGAPGEPGGEGPPGKEGKHGQDALYCPCPRLRSRIPTKRNCIFIEDTTQDDLKLFLTLTNPTSVYK</sequence>
<evidence type="ECO:0000313" key="5">
    <source>
        <dbReference type="Proteomes" id="UP000298663"/>
    </source>
</evidence>
<feature type="compositionally biased region" description="Low complexity" evidence="2">
    <location>
        <begin position="279"/>
        <end position="294"/>
    </location>
</feature>
<feature type="compositionally biased region" description="Gly residues" evidence="2">
    <location>
        <begin position="233"/>
        <end position="242"/>
    </location>
</feature>
<dbReference type="PANTHER" id="PTHR24637:SF428">
    <property type="entry name" value="SCAVENGER RECEPTOR CLASS A MEMBER 3"/>
    <property type="match status" value="1"/>
</dbReference>
<keyword evidence="1" id="KW-0677">Repeat</keyword>
<dbReference type="PANTHER" id="PTHR24637">
    <property type="entry name" value="COLLAGEN"/>
    <property type="match status" value="1"/>
</dbReference>
<protein>
    <recommendedName>
        <fullName evidence="6">Nematode cuticle collagen N-terminal domain-containing protein</fullName>
    </recommendedName>
</protein>
<accession>A0A4U5NWB5</accession>
<dbReference type="Pfam" id="PF01391">
    <property type="entry name" value="Collagen"/>
    <property type="match status" value="2"/>
</dbReference>
<dbReference type="EMBL" id="AZBU02000003">
    <property type="protein sequence ID" value="TKR87766.1"/>
    <property type="molecule type" value="Genomic_DNA"/>
</dbReference>
<evidence type="ECO:0000256" key="3">
    <source>
        <dbReference type="SAM" id="SignalP"/>
    </source>
</evidence>
<dbReference type="OrthoDB" id="5856650at2759"/>
<reference evidence="4 5" key="1">
    <citation type="journal article" date="2015" name="Genome Biol.">
        <title>Comparative genomics of Steinernema reveals deeply conserved gene regulatory networks.</title>
        <authorList>
            <person name="Dillman A.R."/>
            <person name="Macchietto M."/>
            <person name="Porter C.F."/>
            <person name="Rogers A."/>
            <person name="Williams B."/>
            <person name="Antoshechkin I."/>
            <person name="Lee M.M."/>
            <person name="Goodwin Z."/>
            <person name="Lu X."/>
            <person name="Lewis E.E."/>
            <person name="Goodrich-Blair H."/>
            <person name="Stock S.P."/>
            <person name="Adams B.J."/>
            <person name="Sternberg P.W."/>
            <person name="Mortazavi A."/>
        </authorList>
    </citation>
    <scope>NUCLEOTIDE SEQUENCE [LARGE SCALE GENOMIC DNA]</scope>
    <source>
        <strain evidence="4 5">ALL</strain>
    </source>
</reference>
<reference evidence="4 5" key="2">
    <citation type="journal article" date="2019" name="G3 (Bethesda)">
        <title>Hybrid Assembly of the Genome of the Entomopathogenic Nematode Steinernema carpocapsae Identifies the X-Chromosome.</title>
        <authorList>
            <person name="Serra L."/>
            <person name="Macchietto M."/>
            <person name="Macias-Munoz A."/>
            <person name="McGill C.J."/>
            <person name="Rodriguez I.M."/>
            <person name="Rodriguez B."/>
            <person name="Murad R."/>
            <person name="Mortazavi A."/>
        </authorList>
    </citation>
    <scope>NUCLEOTIDE SEQUENCE [LARGE SCALE GENOMIC DNA]</scope>
    <source>
        <strain evidence="4 5">ALL</strain>
    </source>
</reference>
<keyword evidence="5" id="KW-1185">Reference proteome</keyword>